<keyword evidence="2 5" id="KW-0547">Nucleotide-binding</keyword>
<reference evidence="9 10" key="1">
    <citation type="journal article" date="2016" name="Nat. Commun.">
        <title>Thousands of microbial genomes shed light on interconnected biogeochemical processes in an aquifer system.</title>
        <authorList>
            <person name="Anantharaman K."/>
            <person name="Brown C.T."/>
            <person name="Hug L.A."/>
            <person name="Sharon I."/>
            <person name="Castelle C.J."/>
            <person name="Probst A.J."/>
            <person name="Thomas B.C."/>
            <person name="Singh A."/>
            <person name="Wilkins M.J."/>
            <person name="Karaoz U."/>
            <person name="Brodie E.L."/>
            <person name="Williams K.H."/>
            <person name="Hubbard S.S."/>
            <person name="Banfield J.F."/>
        </authorList>
    </citation>
    <scope>NUCLEOTIDE SEQUENCE [LARGE SCALE GENOMIC DNA]</scope>
</reference>
<evidence type="ECO:0000313" key="10">
    <source>
        <dbReference type="Proteomes" id="UP000176603"/>
    </source>
</evidence>
<dbReference type="Proteomes" id="UP000176603">
    <property type="component" value="Unassembled WGS sequence"/>
</dbReference>
<dbReference type="AlphaFoldDB" id="A0A1F7UJI0"/>
<evidence type="ECO:0000259" key="8">
    <source>
        <dbReference type="PROSITE" id="PS50011"/>
    </source>
</evidence>
<feature type="region of interest" description="Disordered" evidence="6">
    <location>
        <begin position="402"/>
        <end position="427"/>
    </location>
</feature>
<dbReference type="GO" id="GO:0004674">
    <property type="term" value="F:protein serine/threonine kinase activity"/>
    <property type="evidence" value="ECO:0007669"/>
    <property type="project" value="TreeGrafter"/>
</dbReference>
<dbReference type="InterPro" id="IPR011990">
    <property type="entry name" value="TPR-like_helical_dom_sf"/>
</dbReference>
<dbReference type="SUPFAM" id="SSF56112">
    <property type="entry name" value="Protein kinase-like (PK-like)"/>
    <property type="match status" value="1"/>
</dbReference>
<proteinExistence type="predicted"/>
<keyword evidence="7" id="KW-0472">Membrane</keyword>
<keyword evidence="3" id="KW-0418">Kinase</keyword>
<dbReference type="Pfam" id="PF00069">
    <property type="entry name" value="Pkinase"/>
    <property type="match status" value="1"/>
</dbReference>
<dbReference type="PROSITE" id="PS50011">
    <property type="entry name" value="PROTEIN_KINASE_DOM"/>
    <property type="match status" value="1"/>
</dbReference>
<organism evidence="9 10">
    <name type="scientific">Candidatus Uhrbacteria bacterium RIFCSPHIGHO2_12_FULL_60_25</name>
    <dbReference type="NCBI Taxonomy" id="1802399"/>
    <lineage>
        <taxon>Bacteria</taxon>
        <taxon>Candidatus Uhriibacteriota</taxon>
    </lineage>
</organism>
<dbReference type="STRING" id="1802399.A3E39_02810"/>
<accession>A0A1F7UJI0</accession>
<protein>
    <recommendedName>
        <fullName evidence="8">Protein kinase domain-containing protein</fullName>
    </recommendedName>
</protein>
<evidence type="ECO:0000256" key="2">
    <source>
        <dbReference type="ARBA" id="ARBA00022741"/>
    </source>
</evidence>
<evidence type="ECO:0000313" key="9">
    <source>
        <dbReference type="EMBL" id="OGL78405.1"/>
    </source>
</evidence>
<evidence type="ECO:0000256" key="4">
    <source>
        <dbReference type="ARBA" id="ARBA00022840"/>
    </source>
</evidence>
<gene>
    <name evidence="9" type="ORF">A3E39_02810</name>
</gene>
<dbReference type="Gene3D" id="3.30.200.20">
    <property type="entry name" value="Phosphorylase Kinase, domain 1"/>
    <property type="match status" value="1"/>
</dbReference>
<feature type="binding site" evidence="5">
    <location>
        <position position="46"/>
    </location>
    <ligand>
        <name>ATP</name>
        <dbReference type="ChEBI" id="CHEBI:30616"/>
    </ligand>
</feature>
<evidence type="ECO:0000256" key="5">
    <source>
        <dbReference type="PROSITE-ProRule" id="PRU10141"/>
    </source>
</evidence>
<dbReference type="SUPFAM" id="SSF48452">
    <property type="entry name" value="TPR-like"/>
    <property type="match status" value="1"/>
</dbReference>
<dbReference type="EMBL" id="MGEH01000032">
    <property type="protein sequence ID" value="OGL78405.1"/>
    <property type="molecule type" value="Genomic_DNA"/>
</dbReference>
<evidence type="ECO:0000256" key="3">
    <source>
        <dbReference type="ARBA" id="ARBA00022777"/>
    </source>
</evidence>
<dbReference type="Gene3D" id="1.25.40.10">
    <property type="entry name" value="Tetratricopeptide repeat domain"/>
    <property type="match status" value="1"/>
</dbReference>
<evidence type="ECO:0000256" key="6">
    <source>
        <dbReference type="SAM" id="MobiDB-lite"/>
    </source>
</evidence>
<dbReference type="PROSITE" id="PS00107">
    <property type="entry name" value="PROTEIN_KINASE_ATP"/>
    <property type="match status" value="1"/>
</dbReference>
<feature type="transmembrane region" description="Helical" evidence="7">
    <location>
        <begin position="437"/>
        <end position="459"/>
    </location>
</feature>
<keyword evidence="1" id="KW-0808">Transferase</keyword>
<keyword evidence="4 5" id="KW-0067">ATP-binding</keyword>
<sequence length="592" mass="65699">MDDYQHTAGVVIGGRYKLVEPVGVGGMAEVWKGLDLRMQSAEVAIKFMHFHLLRSSFIASSTSSISDQEEVQSQFVERFLREVATNGKLIQNYSKSYAVRIHDTDKDEYGIPYFVMDFVHGTPFSNKIEHYAYRAGLPPPGQVDAETNEVPLLCLPQSVYPLLDLYRINDQILDFVGYMHKNGVIHRDLKPSNIMIVMDKNGVSIRILDFGIAKLTEEAFSATGSNPKLTKEFQQMGTPDYMPEELYFGQSQPDETGKVWHAGPHTDLYAIGTMLFEAVTGRLPYGGLTTQERMRAICTDSFPLPDPSVFVRDLNPLLVNVIRKGIAKHPWERYQDAAEMLNDLRNAERIDRERSRAATMAVVDLNEAIPLSFRPTVPHESQPMTPVYPSPAPLPLGLRQSDGLPPVADRLPSGNRPRTTMRSVSGEDLQSPSFSLALGRASALLILLALVIVGGLWWLNRTTPEAQVRFPDFPSATPPVSVKPPPVASRPFVAPVPAGPRKRLPQAPSRDAQEALRNGRMMATGPVKDCHGALVFYEAARAASPETPDVYLEIGECERKLGRIREARDAFRTYLTFDGVPPLPPSALALVR</sequence>
<dbReference type="Gene3D" id="1.10.510.10">
    <property type="entry name" value="Transferase(Phosphotransferase) domain 1"/>
    <property type="match status" value="1"/>
</dbReference>
<dbReference type="PANTHER" id="PTHR43289">
    <property type="entry name" value="MITOGEN-ACTIVATED PROTEIN KINASE KINASE KINASE 20-RELATED"/>
    <property type="match status" value="1"/>
</dbReference>
<comment type="caution">
    <text evidence="9">The sequence shown here is derived from an EMBL/GenBank/DDBJ whole genome shotgun (WGS) entry which is preliminary data.</text>
</comment>
<feature type="domain" description="Protein kinase" evidence="8">
    <location>
        <begin position="16"/>
        <end position="345"/>
    </location>
</feature>
<dbReference type="GO" id="GO:0005524">
    <property type="term" value="F:ATP binding"/>
    <property type="evidence" value="ECO:0007669"/>
    <property type="project" value="UniProtKB-UniRule"/>
</dbReference>
<dbReference type="InterPro" id="IPR017441">
    <property type="entry name" value="Protein_kinase_ATP_BS"/>
</dbReference>
<dbReference type="InterPro" id="IPR000719">
    <property type="entry name" value="Prot_kinase_dom"/>
</dbReference>
<dbReference type="SMART" id="SM00220">
    <property type="entry name" value="S_TKc"/>
    <property type="match status" value="1"/>
</dbReference>
<dbReference type="PANTHER" id="PTHR43289:SF6">
    <property type="entry name" value="SERINE_THREONINE-PROTEIN KINASE NEKL-3"/>
    <property type="match status" value="1"/>
</dbReference>
<keyword evidence="7" id="KW-1133">Transmembrane helix</keyword>
<dbReference type="CDD" id="cd14014">
    <property type="entry name" value="STKc_PknB_like"/>
    <property type="match status" value="1"/>
</dbReference>
<dbReference type="InterPro" id="IPR011009">
    <property type="entry name" value="Kinase-like_dom_sf"/>
</dbReference>
<feature type="compositionally biased region" description="Polar residues" evidence="6">
    <location>
        <begin position="416"/>
        <end position="427"/>
    </location>
</feature>
<evidence type="ECO:0000256" key="1">
    <source>
        <dbReference type="ARBA" id="ARBA00022679"/>
    </source>
</evidence>
<name>A0A1F7UJI0_9BACT</name>
<dbReference type="PROSITE" id="PS00108">
    <property type="entry name" value="PROTEIN_KINASE_ST"/>
    <property type="match status" value="1"/>
</dbReference>
<keyword evidence="7" id="KW-0812">Transmembrane</keyword>
<evidence type="ECO:0000256" key="7">
    <source>
        <dbReference type="SAM" id="Phobius"/>
    </source>
</evidence>
<dbReference type="InterPro" id="IPR008271">
    <property type="entry name" value="Ser/Thr_kinase_AS"/>
</dbReference>